<name>A0ABR3WCQ8_9PEZI</name>
<evidence type="ECO:0000313" key="1">
    <source>
        <dbReference type="EMBL" id="KAL1858802.1"/>
    </source>
</evidence>
<accession>A0ABR3WCQ8</accession>
<dbReference type="Proteomes" id="UP001586593">
    <property type="component" value="Unassembled WGS sequence"/>
</dbReference>
<sequence length="157" mass="17059">MKDLPVAYGVHAHGRHVEAQARLRRRLLAQVLLGTSMGLLPRSRRRRGPGRQGCHRPDIGRLAAALRVEDGLLGNDDVVLVGALLEQLAIRLLESGKWPHCGHDGSQHVQLGVVLKGEKGSRGCGGHGLESESGDTLFGNWNRPLYTPLRSKFLPGC</sequence>
<comment type="caution">
    <text evidence="1">The sequence shown here is derived from an EMBL/GenBank/DDBJ whole genome shotgun (WGS) entry which is preliminary data.</text>
</comment>
<protein>
    <submittedName>
        <fullName evidence="1">Uncharacterized protein</fullName>
    </submittedName>
</protein>
<reference evidence="1 2" key="1">
    <citation type="journal article" date="2024" name="Commun. Biol.">
        <title>Comparative genomic analysis of thermophilic fungi reveals convergent evolutionary adaptations and gene losses.</title>
        <authorList>
            <person name="Steindorff A.S."/>
            <person name="Aguilar-Pontes M.V."/>
            <person name="Robinson A.J."/>
            <person name="Andreopoulos B."/>
            <person name="LaButti K."/>
            <person name="Kuo A."/>
            <person name="Mondo S."/>
            <person name="Riley R."/>
            <person name="Otillar R."/>
            <person name="Haridas S."/>
            <person name="Lipzen A."/>
            <person name="Grimwood J."/>
            <person name="Schmutz J."/>
            <person name="Clum A."/>
            <person name="Reid I.D."/>
            <person name="Moisan M.C."/>
            <person name="Butler G."/>
            <person name="Nguyen T.T.M."/>
            <person name="Dewar K."/>
            <person name="Conant G."/>
            <person name="Drula E."/>
            <person name="Henrissat B."/>
            <person name="Hansel C."/>
            <person name="Singer S."/>
            <person name="Hutchinson M.I."/>
            <person name="de Vries R.P."/>
            <person name="Natvig D.O."/>
            <person name="Powell A.J."/>
            <person name="Tsang A."/>
            <person name="Grigoriev I.V."/>
        </authorList>
    </citation>
    <scope>NUCLEOTIDE SEQUENCE [LARGE SCALE GENOMIC DNA]</scope>
    <source>
        <strain evidence="1 2">ATCC 24622</strain>
    </source>
</reference>
<proteinExistence type="predicted"/>
<dbReference type="EMBL" id="JAZHXJ010000513">
    <property type="protein sequence ID" value="KAL1858802.1"/>
    <property type="molecule type" value="Genomic_DNA"/>
</dbReference>
<evidence type="ECO:0000313" key="2">
    <source>
        <dbReference type="Proteomes" id="UP001586593"/>
    </source>
</evidence>
<gene>
    <name evidence="1" type="ORF">VTK73DRAFT_7790</name>
</gene>
<organism evidence="1 2">
    <name type="scientific">Phialemonium thermophilum</name>
    <dbReference type="NCBI Taxonomy" id="223376"/>
    <lineage>
        <taxon>Eukaryota</taxon>
        <taxon>Fungi</taxon>
        <taxon>Dikarya</taxon>
        <taxon>Ascomycota</taxon>
        <taxon>Pezizomycotina</taxon>
        <taxon>Sordariomycetes</taxon>
        <taxon>Sordariomycetidae</taxon>
        <taxon>Cephalothecales</taxon>
        <taxon>Cephalothecaceae</taxon>
        <taxon>Phialemonium</taxon>
    </lineage>
</organism>
<keyword evidence="2" id="KW-1185">Reference proteome</keyword>